<evidence type="ECO:0000259" key="2">
    <source>
        <dbReference type="Pfam" id="PF20710"/>
    </source>
</evidence>
<dbReference type="InterPro" id="IPR049227">
    <property type="entry name" value="DUF6824"/>
</dbReference>
<dbReference type="AlphaFoldDB" id="A0A9N8ETR3"/>
<accession>A0A9N8ETR3</accession>
<keyword evidence="4" id="KW-1185">Reference proteome</keyword>
<proteinExistence type="predicted"/>
<feature type="compositionally biased region" description="Low complexity" evidence="1">
    <location>
        <begin position="272"/>
        <end position="298"/>
    </location>
</feature>
<feature type="region of interest" description="Disordered" evidence="1">
    <location>
        <begin position="40"/>
        <end position="68"/>
    </location>
</feature>
<feature type="region of interest" description="Disordered" evidence="1">
    <location>
        <begin position="217"/>
        <end position="305"/>
    </location>
</feature>
<sequence>MNRFHNGMSFPTMGMNGGRSMNMGMGMEMGMEMMGQQDHYYHQHQHQHHQQQQQQQQPPHMPSMNISNMYGNEQLSYQMMPWMNSPSACSSSSTNVNHHHHVMSSGASIVSHGSMGQHQLPVAQSICTKDGEPRIPFPSNFVPTINHVICGRGKKSYGHIGNKHFLKLVALHMDAYAEATNKQEKSDIVQAVVDEMEARGGFIRLDPQTGCYYQAEEGAGREKTSQALRDGLNHKYKSSKDIKRKNRKQKRLARQAIHKKQTQGEDDADKNTPSSVSDDGSDSESTTASASDDSPCTTKSPTSIKELVVTIPAPDKTISTPPRTVSATSVNLALDAAAVAAGTVSPSTVTGSSDSNWDTLNEDGVIHLVDGDSTELEPLPLTDEEVQELPDGIMMGPFDDFGM</sequence>
<dbReference type="Pfam" id="PF20710">
    <property type="entry name" value="DUF6824"/>
    <property type="match status" value="1"/>
</dbReference>
<gene>
    <name evidence="3" type="ORF">SEMRO_1663_G289440.1</name>
</gene>
<reference evidence="3" key="1">
    <citation type="submission" date="2020-06" db="EMBL/GenBank/DDBJ databases">
        <authorList>
            <consortium name="Plant Systems Biology data submission"/>
        </authorList>
    </citation>
    <scope>NUCLEOTIDE SEQUENCE</scope>
    <source>
        <strain evidence="3">D6</strain>
    </source>
</reference>
<feature type="domain" description="DUF6824" evidence="2">
    <location>
        <begin position="148"/>
        <end position="230"/>
    </location>
</feature>
<feature type="compositionally biased region" description="Basic residues" evidence="1">
    <location>
        <begin position="234"/>
        <end position="261"/>
    </location>
</feature>
<evidence type="ECO:0000256" key="1">
    <source>
        <dbReference type="SAM" id="MobiDB-lite"/>
    </source>
</evidence>
<evidence type="ECO:0000313" key="3">
    <source>
        <dbReference type="EMBL" id="CAB9525334.1"/>
    </source>
</evidence>
<name>A0A9N8ETR3_9STRA</name>
<organism evidence="3 4">
    <name type="scientific">Seminavis robusta</name>
    <dbReference type="NCBI Taxonomy" id="568900"/>
    <lineage>
        <taxon>Eukaryota</taxon>
        <taxon>Sar</taxon>
        <taxon>Stramenopiles</taxon>
        <taxon>Ochrophyta</taxon>
        <taxon>Bacillariophyta</taxon>
        <taxon>Bacillariophyceae</taxon>
        <taxon>Bacillariophycidae</taxon>
        <taxon>Naviculales</taxon>
        <taxon>Naviculaceae</taxon>
        <taxon>Seminavis</taxon>
    </lineage>
</organism>
<comment type="caution">
    <text evidence="3">The sequence shown here is derived from an EMBL/GenBank/DDBJ whole genome shotgun (WGS) entry which is preliminary data.</text>
</comment>
<dbReference type="EMBL" id="CAICTM010001661">
    <property type="protein sequence ID" value="CAB9525334.1"/>
    <property type="molecule type" value="Genomic_DNA"/>
</dbReference>
<dbReference type="Proteomes" id="UP001153069">
    <property type="component" value="Unassembled WGS sequence"/>
</dbReference>
<evidence type="ECO:0000313" key="4">
    <source>
        <dbReference type="Proteomes" id="UP001153069"/>
    </source>
</evidence>
<protein>
    <recommendedName>
        <fullName evidence="2">DUF6824 domain-containing protein</fullName>
    </recommendedName>
</protein>